<feature type="compositionally biased region" description="Low complexity" evidence="1">
    <location>
        <begin position="176"/>
        <end position="200"/>
    </location>
</feature>
<dbReference type="PROSITE" id="PS51257">
    <property type="entry name" value="PROKAR_LIPOPROTEIN"/>
    <property type="match status" value="1"/>
</dbReference>
<evidence type="ECO:0000256" key="3">
    <source>
        <dbReference type="SAM" id="SignalP"/>
    </source>
</evidence>
<keyword evidence="2" id="KW-0812">Transmembrane</keyword>
<proteinExistence type="predicted"/>
<keyword evidence="2" id="KW-0472">Membrane</keyword>
<gene>
    <name evidence="4" type="ORF">ACFSKW_07915</name>
</gene>
<dbReference type="RefSeq" id="WP_379570687.1">
    <property type="nucleotide sequence ID" value="NZ_JBHUFV010000015.1"/>
</dbReference>
<feature type="transmembrane region" description="Helical" evidence="2">
    <location>
        <begin position="200"/>
        <end position="220"/>
    </location>
</feature>
<keyword evidence="5" id="KW-1185">Reference proteome</keyword>
<dbReference type="EMBL" id="JBHUFV010000015">
    <property type="protein sequence ID" value="MFD1931397.1"/>
    <property type="molecule type" value="Genomic_DNA"/>
</dbReference>
<name>A0ABW4SP95_9ACTN</name>
<feature type="region of interest" description="Disordered" evidence="1">
    <location>
        <begin position="170"/>
        <end position="200"/>
    </location>
</feature>
<feature type="chain" id="PRO_5046597596" description="Tissue inhibitor of metalloproteinase" evidence="3">
    <location>
        <begin position="24"/>
        <end position="228"/>
    </location>
</feature>
<keyword evidence="3" id="KW-0732">Signal</keyword>
<dbReference type="Proteomes" id="UP001597368">
    <property type="component" value="Unassembled WGS sequence"/>
</dbReference>
<dbReference type="Gene3D" id="2.40.50.120">
    <property type="match status" value="1"/>
</dbReference>
<accession>A0ABW4SP95</accession>
<evidence type="ECO:0000313" key="4">
    <source>
        <dbReference type="EMBL" id="MFD1931397.1"/>
    </source>
</evidence>
<protein>
    <recommendedName>
        <fullName evidence="6">Tissue inhibitor of metalloproteinase</fullName>
    </recommendedName>
</protein>
<dbReference type="InterPro" id="IPR008993">
    <property type="entry name" value="TIMP-like_OB-fold"/>
</dbReference>
<evidence type="ECO:0000256" key="2">
    <source>
        <dbReference type="SAM" id="Phobius"/>
    </source>
</evidence>
<feature type="signal peptide" evidence="3">
    <location>
        <begin position="1"/>
        <end position="23"/>
    </location>
</feature>
<dbReference type="SUPFAM" id="SSF50242">
    <property type="entry name" value="TIMP-like"/>
    <property type="match status" value="1"/>
</dbReference>
<reference evidence="5" key="1">
    <citation type="journal article" date="2019" name="Int. J. Syst. Evol. Microbiol.">
        <title>The Global Catalogue of Microorganisms (GCM) 10K type strain sequencing project: providing services to taxonomists for standard genome sequencing and annotation.</title>
        <authorList>
            <consortium name="The Broad Institute Genomics Platform"/>
            <consortium name="The Broad Institute Genome Sequencing Center for Infectious Disease"/>
            <person name="Wu L."/>
            <person name="Ma J."/>
        </authorList>
    </citation>
    <scope>NUCLEOTIDE SEQUENCE [LARGE SCALE GENOMIC DNA]</scope>
    <source>
        <strain evidence="5">ICMP 6774ER</strain>
    </source>
</reference>
<evidence type="ECO:0000313" key="5">
    <source>
        <dbReference type="Proteomes" id="UP001597368"/>
    </source>
</evidence>
<organism evidence="4 5">
    <name type="scientific">Nonomuraea mangrovi</name>
    <dbReference type="NCBI Taxonomy" id="2316207"/>
    <lineage>
        <taxon>Bacteria</taxon>
        <taxon>Bacillati</taxon>
        <taxon>Actinomycetota</taxon>
        <taxon>Actinomycetes</taxon>
        <taxon>Streptosporangiales</taxon>
        <taxon>Streptosporangiaceae</taxon>
        <taxon>Nonomuraea</taxon>
    </lineage>
</organism>
<comment type="caution">
    <text evidence="4">The sequence shown here is derived from an EMBL/GenBank/DDBJ whole genome shotgun (WGS) entry which is preliminary data.</text>
</comment>
<sequence length="228" mass="22325">MRLLAALALIAAVVLAPAGTACACSCAAFVPKEAMTRSAAVFTGTVKAVRRLPGSPLGPTPPYVVTFAVDQVYKGGRAATAEIATNADSASCGYAFRAGTRYLVFASSGAAASGLFATDPGTSLYSSLCEGNLELRPGTGPLRRGDEAGSPGALGQSVSKDLLAALGTPAAPVPVSPEASQETGGVSPVAAGSSPSGPSWGPIAGGAVAAAVLLAGLAAGPARRARRR</sequence>
<evidence type="ECO:0000256" key="1">
    <source>
        <dbReference type="SAM" id="MobiDB-lite"/>
    </source>
</evidence>
<evidence type="ECO:0008006" key="6">
    <source>
        <dbReference type="Google" id="ProtNLM"/>
    </source>
</evidence>
<keyword evidence="2" id="KW-1133">Transmembrane helix</keyword>